<dbReference type="EMBL" id="CAUYUJ010019261">
    <property type="protein sequence ID" value="CAK0889739.1"/>
    <property type="molecule type" value="Genomic_DNA"/>
</dbReference>
<sequence length="201" mass="20509">VAAIPISLPVETTERRGGGDGKEGTGGTGRGGWGRAKEGGSRSARAVRLGRAGKCRAPGRGCDAGSGWPEPRAVFRGPWSSTRGEGPKDGSCKPRAGEERQGRRRRPASEASRGEARLFSLQPARALQAASGAPGRGRGGALGSRGEARRARVRPWATSSPPVVAVDKATLAPASPLRAAAPRCAAASLLGRPAGPRLIAN</sequence>
<feature type="compositionally biased region" description="Gly residues" evidence="1">
    <location>
        <begin position="24"/>
        <end position="34"/>
    </location>
</feature>
<organism evidence="2 3">
    <name type="scientific">Prorocentrum cordatum</name>
    <dbReference type="NCBI Taxonomy" id="2364126"/>
    <lineage>
        <taxon>Eukaryota</taxon>
        <taxon>Sar</taxon>
        <taxon>Alveolata</taxon>
        <taxon>Dinophyceae</taxon>
        <taxon>Prorocentrales</taxon>
        <taxon>Prorocentraceae</taxon>
        <taxon>Prorocentrum</taxon>
    </lineage>
</organism>
<accession>A0ABN9WSI1</accession>
<evidence type="ECO:0000313" key="2">
    <source>
        <dbReference type="EMBL" id="CAK0889739.1"/>
    </source>
</evidence>
<dbReference type="Proteomes" id="UP001189429">
    <property type="component" value="Unassembled WGS sequence"/>
</dbReference>
<evidence type="ECO:0000313" key="3">
    <source>
        <dbReference type="Proteomes" id="UP001189429"/>
    </source>
</evidence>
<comment type="caution">
    <text evidence="2">The sequence shown here is derived from an EMBL/GenBank/DDBJ whole genome shotgun (WGS) entry which is preliminary data.</text>
</comment>
<reference evidence="2" key="1">
    <citation type="submission" date="2023-10" db="EMBL/GenBank/DDBJ databases">
        <authorList>
            <person name="Chen Y."/>
            <person name="Shah S."/>
            <person name="Dougan E. K."/>
            <person name="Thang M."/>
            <person name="Chan C."/>
        </authorList>
    </citation>
    <scope>NUCLEOTIDE SEQUENCE [LARGE SCALE GENOMIC DNA]</scope>
</reference>
<feature type="region of interest" description="Disordered" evidence="1">
    <location>
        <begin position="1"/>
        <end position="160"/>
    </location>
</feature>
<evidence type="ECO:0000256" key="1">
    <source>
        <dbReference type="SAM" id="MobiDB-lite"/>
    </source>
</evidence>
<protein>
    <submittedName>
        <fullName evidence="2">Uncharacterized protein</fullName>
    </submittedName>
</protein>
<proteinExistence type="predicted"/>
<feature type="compositionally biased region" description="Gly residues" evidence="1">
    <location>
        <begin position="134"/>
        <end position="143"/>
    </location>
</feature>
<gene>
    <name evidence="2" type="ORF">PCOR1329_LOCUS70204</name>
</gene>
<name>A0ABN9WSI1_9DINO</name>
<keyword evidence="3" id="KW-1185">Reference proteome</keyword>
<feature type="compositionally biased region" description="Basic and acidic residues" evidence="1">
    <location>
        <begin position="85"/>
        <end position="101"/>
    </location>
</feature>
<feature type="compositionally biased region" description="Basic and acidic residues" evidence="1">
    <location>
        <begin position="12"/>
        <end position="23"/>
    </location>
</feature>
<feature type="non-terminal residue" evidence="2">
    <location>
        <position position="1"/>
    </location>
</feature>